<keyword evidence="1" id="KW-0732">Signal</keyword>
<sequence>MTVRLFPEFDSVSRHSSGRLFQSRIVFALILCFLGLDFFPFPAAQAGEVELEHGTIIRGSLVPILGLTDALASKLEGDVPIQESARTFDGAPIYLVDDGMVRYFVPRRQVVRKNQDQELSRLETFKLPQKVTGRNQMLKTVGSYIDVTDFDKFGRRTVTLNTSKGNLALLQGVTEITPHHLKLTGLKQQWDLGLRTTSIKEDVLDAMLNEAIDHLNPNERIAVARFYIQAGLYLPAGEAFDAIERDFPEYKEKIATYVSELRTLHSQQLLNELNQRRRAGQHRLAQNAIMKFPTNNVAQSILRQIREVQDEYIKQQEQIDKARIRLGELEAEIKNPATRNLLQAYRREVMTQLNFETINRLGAFLNLENDDSLTAQEKLALAYSGWIVGAANVVTDLNTALNLWTARAQVLEYLRTENEQLSDQMLETLSKLEGVSAAVVKQMIPLLPPILDAPVRDITNSFPVHVTDPKAEVPVSYSVLLPIEYDPHHTYPMIVALRPSTLDANSVLDWWGKYKNGPGQSQRRGYIVIAPEYLSKDQVNYEDNVTAHYAVIESIRDARKRFNVDSDRVFLSGHGTGADAAFDIGMSHPDLFAGVMPIAGKTSAFNLHYWQNAKDLPFYIVGGELDRDTLEHNSLVINRMMRYGYDIIYAEYKGRGYESYYEEIHNLFNWMELHQRLKYPKDIEEKILRPIDNRFYWVRTEDLPAKSMQPVTFNSNQRIRARPVELKVNIKIGNVIYVRSGGKINTLWLNPELVDFDKRLEVRIDGQRKFNDFLRPDMKAMLDDFKNRGDRQKLFDARLDFF</sequence>
<reference evidence="3 4" key="1">
    <citation type="journal article" date="2018" name="Nat. Biotechnol.">
        <title>A standardized bacterial taxonomy based on genome phylogeny substantially revises the tree of life.</title>
        <authorList>
            <person name="Parks D.H."/>
            <person name="Chuvochina M."/>
            <person name="Waite D.W."/>
            <person name="Rinke C."/>
            <person name="Skarshewski A."/>
            <person name="Chaumeil P.A."/>
            <person name="Hugenholtz P."/>
        </authorList>
    </citation>
    <scope>NUCLEOTIDE SEQUENCE [LARGE SCALE GENOMIC DNA]</scope>
    <source>
        <strain evidence="3">UBA9375</strain>
    </source>
</reference>
<keyword evidence="2" id="KW-0175">Coiled coil</keyword>
<evidence type="ECO:0000313" key="4">
    <source>
        <dbReference type="Proteomes" id="UP000263642"/>
    </source>
</evidence>
<proteinExistence type="predicted"/>
<gene>
    <name evidence="3" type="ORF">DIT97_06595</name>
</gene>
<evidence type="ECO:0000256" key="2">
    <source>
        <dbReference type="SAM" id="Coils"/>
    </source>
</evidence>
<dbReference type="AlphaFoldDB" id="A0A3D3R539"/>
<protein>
    <recommendedName>
        <fullName evidence="5">Alpha/beta hydrolase family protein</fullName>
    </recommendedName>
</protein>
<dbReference type="EMBL" id="DQAY01000045">
    <property type="protein sequence ID" value="HCO22730.1"/>
    <property type="molecule type" value="Genomic_DNA"/>
</dbReference>
<evidence type="ECO:0000256" key="1">
    <source>
        <dbReference type="ARBA" id="ARBA00022729"/>
    </source>
</evidence>
<evidence type="ECO:0008006" key="5">
    <source>
        <dbReference type="Google" id="ProtNLM"/>
    </source>
</evidence>
<dbReference type="SUPFAM" id="SSF53474">
    <property type="entry name" value="alpha/beta-Hydrolases"/>
    <property type="match status" value="1"/>
</dbReference>
<dbReference type="Gene3D" id="3.40.50.1820">
    <property type="entry name" value="alpha/beta hydrolase"/>
    <property type="match status" value="1"/>
</dbReference>
<dbReference type="PANTHER" id="PTHR43037:SF1">
    <property type="entry name" value="BLL1128 PROTEIN"/>
    <property type="match status" value="1"/>
</dbReference>
<organism evidence="3 4">
    <name type="scientific">Gimesia maris</name>
    <dbReference type="NCBI Taxonomy" id="122"/>
    <lineage>
        <taxon>Bacteria</taxon>
        <taxon>Pseudomonadati</taxon>
        <taxon>Planctomycetota</taxon>
        <taxon>Planctomycetia</taxon>
        <taxon>Planctomycetales</taxon>
        <taxon>Planctomycetaceae</taxon>
        <taxon>Gimesia</taxon>
    </lineage>
</organism>
<dbReference type="InterPro" id="IPR029058">
    <property type="entry name" value="AB_hydrolase_fold"/>
</dbReference>
<dbReference type="InterPro" id="IPR050955">
    <property type="entry name" value="Plant_Biomass_Hydrol_Est"/>
</dbReference>
<accession>A0A3D3R539</accession>
<dbReference type="PANTHER" id="PTHR43037">
    <property type="entry name" value="UNNAMED PRODUCT-RELATED"/>
    <property type="match status" value="1"/>
</dbReference>
<evidence type="ECO:0000313" key="3">
    <source>
        <dbReference type="EMBL" id="HCO22730.1"/>
    </source>
</evidence>
<comment type="caution">
    <text evidence="3">The sequence shown here is derived from an EMBL/GenBank/DDBJ whole genome shotgun (WGS) entry which is preliminary data.</text>
</comment>
<name>A0A3D3R539_9PLAN</name>
<feature type="coiled-coil region" evidence="2">
    <location>
        <begin position="298"/>
        <end position="332"/>
    </location>
</feature>
<dbReference type="Proteomes" id="UP000263642">
    <property type="component" value="Unassembled WGS sequence"/>
</dbReference>